<reference evidence="1 2" key="1">
    <citation type="submission" date="2019-10" db="EMBL/GenBank/DDBJ databases">
        <title>Alcanivorax sp.PA15-N-34 draft genome sequence.</title>
        <authorList>
            <person name="Liao X."/>
            <person name="Shao Z."/>
        </authorList>
    </citation>
    <scope>NUCLEOTIDE SEQUENCE [LARGE SCALE GENOMIC DNA]</scope>
    <source>
        <strain evidence="1 2">PA15-N-34</strain>
    </source>
</reference>
<organism evidence="1 2">
    <name type="scientific">Alcanivorax sediminis</name>
    <dbReference type="NCBI Taxonomy" id="2663008"/>
    <lineage>
        <taxon>Bacteria</taxon>
        <taxon>Pseudomonadati</taxon>
        <taxon>Pseudomonadota</taxon>
        <taxon>Gammaproteobacteria</taxon>
        <taxon>Oceanospirillales</taxon>
        <taxon>Alcanivoracaceae</taxon>
        <taxon>Alcanivorax</taxon>
    </lineage>
</organism>
<accession>A0A6N7LSD4</accession>
<sequence length="98" mass="10591">MKVLSLLSLIGALLILVGYSISPSAEPIAQIQTVPAAKHIVPAMPRSPDILQRVNGAPVHFDAFNTINIEDDDGIEYGVSVHELNLHLVNEKTGNRLI</sequence>
<dbReference type="Proteomes" id="UP000469421">
    <property type="component" value="Unassembled WGS sequence"/>
</dbReference>
<evidence type="ECO:0000313" key="1">
    <source>
        <dbReference type="EMBL" id="MQX53122.1"/>
    </source>
</evidence>
<protein>
    <submittedName>
        <fullName evidence="1">Uncharacterized protein</fullName>
    </submittedName>
</protein>
<proteinExistence type="predicted"/>
<evidence type="ECO:0000313" key="2">
    <source>
        <dbReference type="Proteomes" id="UP000469421"/>
    </source>
</evidence>
<comment type="caution">
    <text evidence="1">The sequence shown here is derived from an EMBL/GenBank/DDBJ whole genome shotgun (WGS) entry which is preliminary data.</text>
</comment>
<keyword evidence="2" id="KW-1185">Reference proteome</keyword>
<dbReference type="RefSeq" id="WP_153500267.1">
    <property type="nucleotide sequence ID" value="NZ_JBMZXE010000007.1"/>
</dbReference>
<dbReference type="EMBL" id="WIRE01000001">
    <property type="protein sequence ID" value="MQX53122.1"/>
    <property type="molecule type" value="Genomic_DNA"/>
</dbReference>
<name>A0A6N7LSD4_9GAMM</name>
<dbReference type="AlphaFoldDB" id="A0A6N7LSD4"/>
<gene>
    <name evidence="1" type="ORF">GFN93_07650</name>
</gene>